<dbReference type="SUPFAM" id="SSF54637">
    <property type="entry name" value="Thioesterase/thiol ester dehydrase-isomerase"/>
    <property type="match status" value="1"/>
</dbReference>
<dbReference type="EMBL" id="AAYA01000019">
    <property type="protein sequence ID" value="EBA06029.1"/>
    <property type="molecule type" value="Genomic_DNA"/>
</dbReference>
<dbReference type="AlphaFoldDB" id="A3K9S6"/>
<dbReference type="InterPro" id="IPR027961">
    <property type="entry name" value="DUF4442"/>
</dbReference>
<gene>
    <name evidence="2" type="ORF">SSE37_10467</name>
</gene>
<comment type="caution">
    <text evidence="2">The sequence shown here is derived from an EMBL/GenBank/DDBJ whole genome shotgun (WGS) entry which is preliminary data.</text>
</comment>
<accession>A3K9S6</accession>
<evidence type="ECO:0000313" key="3">
    <source>
        <dbReference type="Proteomes" id="UP000005713"/>
    </source>
</evidence>
<feature type="transmembrane region" description="Helical" evidence="1">
    <location>
        <begin position="12"/>
        <end position="30"/>
    </location>
</feature>
<evidence type="ECO:0000256" key="1">
    <source>
        <dbReference type="SAM" id="Phobius"/>
    </source>
</evidence>
<keyword evidence="1" id="KW-1133">Transmembrane helix</keyword>
<dbReference type="InterPro" id="IPR029069">
    <property type="entry name" value="HotDog_dom_sf"/>
</dbReference>
<keyword evidence="3" id="KW-1185">Reference proteome</keyword>
<dbReference type="Pfam" id="PF14539">
    <property type="entry name" value="DUF4442"/>
    <property type="match status" value="1"/>
</dbReference>
<dbReference type="Proteomes" id="UP000005713">
    <property type="component" value="Unassembled WGS sequence"/>
</dbReference>
<keyword evidence="1" id="KW-0472">Membrane</keyword>
<name>A3K9S6_SAGS3</name>
<feature type="transmembrane region" description="Helical" evidence="1">
    <location>
        <begin position="50"/>
        <end position="72"/>
    </location>
</feature>
<dbReference type="eggNOG" id="ENOG503377P">
    <property type="taxonomic scope" value="Bacteria"/>
</dbReference>
<keyword evidence="1" id="KW-0812">Transmembrane</keyword>
<dbReference type="Gene3D" id="3.10.129.10">
    <property type="entry name" value="Hotdog Thioesterase"/>
    <property type="match status" value="1"/>
</dbReference>
<evidence type="ECO:0000313" key="2">
    <source>
        <dbReference type="EMBL" id="EBA06029.1"/>
    </source>
</evidence>
<sequence>MNRATIRSPLLRRILAMAFLPMVWRLGLRINYSDTDFYVETPHSRMNRNAYGTVGGAALLATLELAAGTYLFMRSDGGHRIVCRNVSYRFMLPSTNGLHLKVEPMDPDLEAQIASGQPFNATLKVNVYSRGKHRGETDRRIGRGELRFHLWPVGV</sequence>
<protein>
    <recommendedName>
        <fullName evidence="4">Thioesterase putative domain-containing protein</fullName>
    </recommendedName>
</protein>
<evidence type="ECO:0008006" key="4">
    <source>
        <dbReference type="Google" id="ProtNLM"/>
    </source>
</evidence>
<organism evidence="2 3">
    <name type="scientific">Sagittula stellata (strain ATCC 700073 / DSM 11524 / E-37)</name>
    <dbReference type="NCBI Taxonomy" id="388399"/>
    <lineage>
        <taxon>Bacteria</taxon>
        <taxon>Pseudomonadati</taxon>
        <taxon>Pseudomonadota</taxon>
        <taxon>Alphaproteobacteria</taxon>
        <taxon>Rhodobacterales</taxon>
        <taxon>Roseobacteraceae</taxon>
        <taxon>Sagittula</taxon>
    </lineage>
</organism>
<reference evidence="2 3" key="1">
    <citation type="submission" date="2006-06" db="EMBL/GenBank/DDBJ databases">
        <authorList>
            <person name="Moran M.A."/>
            <person name="Ferriera S."/>
            <person name="Johnson J."/>
            <person name="Kravitz S."/>
            <person name="Beeson K."/>
            <person name="Sutton G."/>
            <person name="Rogers Y.-H."/>
            <person name="Friedman R."/>
            <person name="Frazier M."/>
            <person name="Venter J.C."/>
        </authorList>
    </citation>
    <scope>NUCLEOTIDE SEQUENCE [LARGE SCALE GENOMIC DNA]</scope>
    <source>
        <strain evidence="2 3">E-37</strain>
    </source>
</reference>
<proteinExistence type="predicted"/>